<proteinExistence type="predicted"/>
<protein>
    <recommendedName>
        <fullName evidence="4">Gag-pol polyprotein</fullName>
    </recommendedName>
</protein>
<evidence type="ECO:0008006" key="4">
    <source>
        <dbReference type="Google" id="ProtNLM"/>
    </source>
</evidence>
<dbReference type="EMBL" id="JADYXP020000003">
    <property type="protein sequence ID" value="KAL0128418.1"/>
    <property type="molecule type" value="Genomic_DNA"/>
</dbReference>
<dbReference type="Proteomes" id="UP001430953">
    <property type="component" value="Unassembled WGS sequence"/>
</dbReference>
<gene>
    <name evidence="2" type="ORF">PUN28_003593</name>
</gene>
<sequence length="153" mass="16580">MLHGKSSAGSNFASTQESLTGETAATPTQSAENTSLVASHTSSQRPTSVLLATAWISVASFSGRQLRVRTLVDQNSEMTFVSESVAELLKLKRIRFPVSVAAVGGMNAGTLLLTYRQKFAVHVAIFFLRSLRDTGDYCAFNFAQSNESRKDIQ</sequence>
<keyword evidence="3" id="KW-1185">Reference proteome</keyword>
<name>A0AAW2GLK1_9HYME</name>
<dbReference type="AlphaFoldDB" id="A0AAW2GLK1"/>
<feature type="region of interest" description="Disordered" evidence="1">
    <location>
        <begin position="1"/>
        <end position="40"/>
    </location>
</feature>
<evidence type="ECO:0000313" key="2">
    <source>
        <dbReference type="EMBL" id="KAL0128418.1"/>
    </source>
</evidence>
<accession>A0AAW2GLK1</accession>
<feature type="compositionally biased region" description="Polar residues" evidence="1">
    <location>
        <begin position="7"/>
        <end position="40"/>
    </location>
</feature>
<comment type="caution">
    <text evidence="2">The sequence shown here is derived from an EMBL/GenBank/DDBJ whole genome shotgun (WGS) entry which is preliminary data.</text>
</comment>
<evidence type="ECO:0000313" key="3">
    <source>
        <dbReference type="Proteomes" id="UP001430953"/>
    </source>
</evidence>
<organism evidence="2 3">
    <name type="scientific">Cardiocondyla obscurior</name>
    <dbReference type="NCBI Taxonomy" id="286306"/>
    <lineage>
        <taxon>Eukaryota</taxon>
        <taxon>Metazoa</taxon>
        <taxon>Ecdysozoa</taxon>
        <taxon>Arthropoda</taxon>
        <taxon>Hexapoda</taxon>
        <taxon>Insecta</taxon>
        <taxon>Pterygota</taxon>
        <taxon>Neoptera</taxon>
        <taxon>Endopterygota</taxon>
        <taxon>Hymenoptera</taxon>
        <taxon>Apocrita</taxon>
        <taxon>Aculeata</taxon>
        <taxon>Formicoidea</taxon>
        <taxon>Formicidae</taxon>
        <taxon>Myrmicinae</taxon>
        <taxon>Cardiocondyla</taxon>
    </lineage>
</organism>
<reference evidence="2 3" key="1">
    <citation type="submission" date="2023-03" db="EMBL/GenBank/DDBJ databases">
        <title>High recombination rates correlate with genetic variation in Cardiocondyla obscurior ants.</title>
        <authorList>
            <person name="Errbii M."/>
        </authorList>
    </citation>
    <scope>NUCLEOTIDE SEQUENCE [LARGE SCALE GENOMIC DNA]</scope>
    <source>
        <strain evidence="2">Alpha-2009</strain>
        <tissue evidence="2">Whole body</tissue>
    </source>
</reference>
<evidence type="ECO:0000256" key="1">
    <source>
        <dbReference type="SAM" id="MobiDB-lite"/>
    </source>
</evidence>